<accession>A0A1Q9LSX2</accession>
<evidence type="ECO:0000313" key="5">
    <source>
        <dbReference type="Proteomes" id="UP000186040"/>
    </source>
</evidence>
<sequence>MPAGKLTDRQPEISPDELVAELTPPPRFGDVRFDTYVPNPDEPSQAAAVESGRAFAAAVGGAGSGGASAPARLLKKVFGGRGGAGAGKPGLYLDGGFGVGKTHLLASLWHEVPGPKAFGTFVEVTNLVGALGFREAVARLSGHRLLAIDEFELDDPGDTMLVTRLLAELTDAGVHVAATSNTLPDKLGEGRFAAEDFLREIQALSARFAVVRVDGPDYRHRGLPDAPDPLGDADLAASAEAVPGSTLDDFDALCAHLARVHPSKYGKLVDGVAAVHLRGVAPLSGQDVALRVVAFADRLYDRAVPVVVSGAPVSELFTEEMLRGGYRKKYLRAISRLVALSRDAASLPGRPG</sequence>
<keyword evidence="5" id="KW-1185">Reference proteome</keyword>
<dbReference type="GO" id="GO:0005524">
    <property type="term" value="F:ATP binding"/>
    <property type="evidence" value="ECO:0007669"/>
    <property type="project" value="UniProtKB-KW"/>
</dbReference>
<keyword evidence="1" id="KW-0547">Nucleotide-binding</keyword>
<evidence type="ECO:0000256" key="2">
    <source>
        <dbReference type="ARBA" id="ARBA00022840"/>
    </source>
</evidence>
<dbReference type="AlphaFoldDB" id="A0A1Q9LSX2"/>
<dbReference type="Pfam" id="PF03969">
    <property type="entry name" value="AFG1_ATPase"/>
    <property type="match status" value="2"/>
</dbReference>
<name>A0A1Q9LSX2_9PSEU</name>
<dbReference type="SUPFAM" id="SSF52540">
    <property type="entry name" value="P-loop containing nucleoside triphosphate hydrolases"/>
    <property type="match status" value="1"/>
</dbReference>
<keyword evidence="4" id="KW-0131">Cell cycle</keyword>
<dbReference type="Gene3D" id="3.40.50.300">
    <property type="entry name" value="P-loop containing nucleotide triphosphate hydrolases"/>
    <property type="match status" value="1"/>
</dbReference>
<dbReference type="InterPro" id="IPR027417">
    <property type="entry name" value="P-loop_NTPase"/>
</dbReference>
<comment type="caution">
    <text evidence="4">The sequence shown here is derived from an EMBL/GenBank/DDBJ whole genome shotgun (WGS) entry which is preliminary data.</text>
</comment>
<evidence type="ECO:0000256" key="3">
    <source>
        <dbReference type="SAM" id="MobiDB-lite"/>
    </source>
</evidence>
<dbReference type="PANTHER" id="PTHR12169:SF6">
    <property type="entry name" value="AFG1-LIKE ATPASE"/>
    <property type="match status" value="1"/>
</dbReference>
<dbReference type="GO" id="GO:0016887">
    <property type="term" value="F:ATP hydrolysis activity"/>
    <property type="evidence" value="ECO:0007669"/>
    <property type="project" value="InterPro"/>
</dbReference>
<feature type="region of interest" description="Disordered" evidence="3">
    <location>
        <begin position="1"/>
        <end position="27"/>
    </location>
</feature>
<dbReference type="RefSeq" id="WP_075973333.1">
    <property type="nucleotide sequence ID" value="NZ_MKQR01000005.1"/>
</dbReference>
<proteinExistence type="predicted"/>
<keyword evidence="2" id="KW-0067">ATP-binding</keyword>
<feature type="compositionally biased region" description="Basic and acidic residues" evidence="3">
    <location>
        <begin position="1"/>
        <end position="11"/>
    </location>
</feature>
<keyword evidence="4" id="KW-0132">Cell division</keyword>
<evidence type="ECO:0000256" key="1">
    <source>
        <dbReference type="ARBA" id="ARBA00022741"/>
    </source>
</evidence>
<dbReference type="Proteomes" id="UP000186040">
    <property type="component" value="Unassembled WGS sequence"/>
</dbReference>
<dbReference type="GO" id="GO:0051301">
    <property type="term" value="P:cell division"/>
    <property type="evidence" value="ECO:0007669"/>
    <property type="project" value="UniProtKB-KW"/>
</dbReference>
<gene>
    <name evidence="4" type="ORF">BJP25_08490</name>
</gene>
<dbReference type="InterPro" id="IPR005654">
    <property type="entry name" value="ATPase_AFG1-like"/>
</dbReference>
<dbReference type="PANTHER" id="PTHR12169">
    <property type="entry name" value="ATPASE N2B"/>
    <property type="match status" value="1"/>
</dbReference>
<dbReference type="NCBIfam" id="NF040713">
    <property type="entry name" value="ZapE"/>
    <property type="match status" value="1"/>
</dbReference>
<reference evidence="4 5" key="1">
    <citation type="submission" date="2016-10" db="EMBL/GenBank/DDBJ databases">
        <title>The Draft Genome Sequence of Actinokineospora bangkokensis 44EHWT reveals the biosynthetic pathway of antifungal compounds Thailandins with unusual extender unit butylmalonyl-CoA.</title>
        <authorList>
            <person name="Greule A."/>
            <person name="Intra B."/>
            <person name="Flemming S."/>
            <person name="Rommel M.G."/>
            <person name="Panbangred W."/>
            <person name="Bechthold A."/>
        </authorList>
    </citation>
    <scope>NUCLEOTIDE SEQUENCE [LARGE SCALE GENOMIC DNA]</scope>
    <source>
        <strain evidence="4 5">44EHW</strain>
    </source>
</reference>
<dbReference type="GO" id="GO:0005737">
    <property type="term" value="C:cytoplasm"/>
    <property type="evidence" value="ECO:0007669"/>
    <property type="project" value="TreeGrafter"/>
</dbReference>
<evidence type="ECO:0000313" key="4">
    <source>
        <dbReference type="EMBL" id="OLR95103.1"/>
    </source>
</evidence>
<dbReference type="STRING" id="1193682.BJP25_08490"/>
<dbReference type="EMBL" id="MKQR01000005">
    <property type="protein sequence ID" value="OLR95103.1"/>
    <property type="molecule type" value="Genomic_DNA"/>
</dbReference>
<organism evidence="4 5">
    <name type="scientific">Actinokineospora bangkokensis</name>
    <dbReference type="NCBI Taxonomy" id="1193682"/>
    <lineage>
        <taxon>Bacteria</taxon>
        <taxon>Bacillati</taxon>
        <taxon>Actinomycetota</taxon>
        <taxon>Actinomycetes</taxon>
        <taxon>Pseudonocardiales</taxon>
        <taxon>Pseudonocardiaceae</taxon>
        <taxon>Actinokineospora</taxon>
    </lineage>
</organism>
<dbReference type="OrthoDB" id="9774491at2"/>
<protein>
    <submittedName>
        <fullName evidence="4">Cell division protein ZapE</fullName>
    </submittedName>
</protein>